<name>A0A3Q4N157_NEOBR</name>
<dbReference type="Ensembl" id="ENSNBRT00000025054.1">
    <property type="protein sequence ID" value="ENSNBRP00000024414.1"/>
    <property type="gene ID" value="ENSNBRG00000018671.1"/>
</dbReference>
<sequence>MMRPAAQQYVVTRPLYSEESFAQDHEKIYRHRKTMLDHIKQYFT</sequence>
<evidence type="ECO:0000313" key="1">
    <source>
        <dbReference type="Ensembl" id="ENSNBRP00000024414.1"/>
    </source>
</evidence>
<evidence type="ECO:0000313" key="2">
    <source>
        <dbReference type="Proteomes" id="UP000261580"/>
    </source>
</evidence>
<dbReference type="Proteomes" id="UP000261580">
    <property type="component" value="Unassembled WGS sequence"/>
</dbReference>
<organism evidence="1 2">
    <name type="scientific">Neolamprologus brichardi</name>
    <name type="common">Fairy cichlid</name>
    <name type="synonym">Lamprologus brichardi</name>
    <dbReference type="NCBI Taxonomy" id="32507"/>
    <lineage>
        <taxon>Eukaryota</taxon>
        <taxon>Metazoa</taxon>
        <taxon>Chordata</taxon>
        <taxon>Craniata</taxon>
        <taxon>Vertebrata</taxon>
        <taxon>Euteleostomi</taxon>
        <taxon>Actinopterygii</taxon>
        <taxon>Neopterygii</taxon>
        <taxon>Teleostei</taxon>
        <taxon>Neoteleostei</taxon>
        <taxon>Acanthomorphata</taxon>
        <taxon>Ovalentaria</taxon>
        <taxon>Cichlomorphae</taxon>
        <taxon>Cichliformes</taxon>
        <taxon>Cichlidae</taxon>
        <taxon>African cichlids</taxon>
        <taxon>Pseudocrenilabrinae</taxon>
        <taxon>Lamprologini</taxon>
        <taxon>Neolamprologus</taxon>
    </lineage>
</organism>
<proteinExistence type="predicted"/>
<keyword evidence="2" id="KW-1185">Reference proteome</keyword>
<accession>A0A3Q4N157</accession>
<dbReference type="Ensembl" id="ENSNBRT00000025044.1">
    <property type="protein sequence ID" value="ENSNBRP00000024404.1"/>
    <property type="gene ID" value="ENSNBRG00000018662.1"/>
</dbReference>
<dbReference type="STRING" id="32507.ENSNBRP00000024404"/>
<dbReference type="AlphaFoldDB" id="A0A3Q4N157"/>
<dbReference type="GeneTree" id="ENSGT00940000178360"/>
<dbReference type="Bgee" id="ENSNBRG00000018662">
    <property type="expression patterns" value="Expressed in heart"/>
</dbReference>
<reference evidence="1" key="1">
    <citation type="submission" date="2025-05" db="UniProtKB">
        <authorList>
            <consortium name="Ensembl"/>
        </authorList>
    </citation>
    <scope>IDENTIFICATION</scope>
</reference>
<protein>
    <submittedName>
        <fullName evidence="1">Uncharacterized protein</fullName>
    </submittedName>
</protein>